<sequence>MAETAIGPAVMMAREVQKEKFVATLTKRRRGGSMMEPKLLTSAKVEGGGHAGIRFRLEGELTPILTLDLDPLSFVLFEHHTLLWKDPKTVISATSPKTARSFWGRPSWLMMASGPGSLSLSRDCVGKIFGVKLHDGNTLLAPAPHFLAASGAVHIESFSGGSDGPWVTGDTAPSVDRFSVAGDAEGLVWLHGHGDIWELTLAKGESLDLDPGAWIARDPSIQWEPIGLGSLSTDMAAGANWGICRAQGPGTIWMQSGGVGPARW</sequence>
<dbReference type="InterPro" id="IPR002838">
    <property type="entry name" value="AIM24"/>
</dbReference>
<dbReference type="SUPFAM" id="SSF51219">
    <property type="entry name" value="TRAP-like"/>
    <property type="match status" value="1"/>
</dbReference>
<keyword evidence="1" id="KW-0614">Plasmid</keyword>
<keyword evidence="2" id="KW-1185">Reference proteome</keyword>
<dbReference type="Proteomes" id="UP000006135">
    <property type="component" value="Plasmid megaplasmid"/>
</dbReference>
<proteinExistence type="predicted"/>
<accession>F9ZUP6</accession>
<geneLocation type="plasmid" evidence="1">
    <name>megaplasmid</name>
</geneLocation>
<reference evidence="1 2" key="1">
    <citation type="journal article" date="2011" name="J. Genet. Genomics">
        <title>Unraveling the Acidithiobacillus caldus complete genome and its central metabolisms for carbon assimilation.</title>
        <authorList>
            <person name="You X.Y."/>
            <person name="Guo X."/>
            <person name="Zheng H.J."/>
            <person name="Zhang M.J."/>
            <person name="Liu L.J."/>
            <person name="Zhu Y.Q."/>
            <person name="Zhu B."/>
            <person name="Wang S.Y."/>
            <person name="Zhao G.P."/>
            <person name="Poetsch A."/>
            <person name="Jiang C.Y."/>
            <person name="Liu S.J."/>
        </authorList>
    </citation>
    <scope>NUCLEOTIDE SEQUENCE [LARGE SCALE GENOMIC DNA]</scope>
    <source>
        <strain evidence="1 2">SM-1</strain>
        <plasmid evidence="2">Plasmid megaplasmid</plasmid>
    </source>
</reference>
<name>F9ZUP6_ACICS</name>
<evidence type="ECO:0000313" key="1">
    <source>
        <dbReference type="EMBL" id="AEK59612.1"/>
    </source>
</evidence>
<dbReference type="EMBL" id="CP002574">
    <property type="protein sequence ID" value="AEK59612.1"/>
    <property type="molecule type" value="Genomic_DNA"/>
</dbReference>
<dbReference type="KEGG" id="acu:Atc_m081"/>
<dbReference type="AlphaFoldDB" id="F9ZUP6"/>
<dbReference type="InterPro" id="IPR016031">
    <property type="entry name" value="Trp_RNA-bd_attenuator-like_dom"/>
</dbReference>
<protein>
    <recommendedName>
        <fullName evidence="3">AIM24 family protein</fullName>
    </recommendedName>
</protein>
<dbReference type="HOGENOM" id="CLU_040551_0_1_6"/>
<dbReference type="Pfam" id="PF01987">
    <property type="entry name" value="AIM24"/>
    <property type="match status" value="1"/>
</dbReference>
<dbReference type="PANTHER" id="PTHR43657:SF1">
    <property type="entry name" value="ALTERED INHERITANCE OF MITOCHONDRIA PROTEIN 24, MITOCHONDRIAL"/>
    <property type="match status" value="1"/>
</dbReference>
<evidence type="ECO:0000313" key="2">
    <source>
        <dbReference type="Proteomes" id="UP000006135"/>
    </source>
</evidence>
<evidence type="ECO:0008006" key="3">
    <source>
        <dbReference type="Google" id="ProtNLM"/>
    </source>
</evidence>
<dbReference type="InterPro" id="IPR036983">
    <property type="entry name" value="AIM24_sf"/>
</dbReference>
<dbReference type="PANTHER" id="PTHR43657">
    <property type="entry name" value="TRYPTOPHAN RNA-BINDING ATTENUATOR PROTEIN-LIKE PROTEIN"/>
    <property type="match status" value="1"/>
</dbReference>
<organism evidence="1 2">
    <name type="scientific">Acidithiobacillus caldus (strain SM-1)</name>
    <dbReference type="NCBI Taxonomy" id="990288"/>
    <lineage>
        <taxon>Bacteria</taxon>
        <taxon>Pseudomonadati</taxon>
        <taxon>Pseudomonadota</taxon>
        <taxon>Acidithiobacillia</taxon>
        <taxon>Acidithiobacillales</taxon>
        <taxon>Acidithiobacillaceae</taxon>
        <taxon>Acidithiobacillus</taxon>
    </lineage>
</organism>
<gene>
    <name evidence="1" type="ordered locus">Atc_m081</name>
</gene>
<dbReference type="Gene3D" id="3.60.160.10">
    <property type="entry name" value="Mitochondrial biogenesis AIM24"/>
    <property type="match status" value="1"/>
</dbReference>